<dbReference type="Gene3D" id="1.10.8.10">
    <property type="entry name" value="DNA helicase RuvA subunit, C-terminal domain"/>
    <property type="match status" value="1"/>
</dbReference>
<dbReference type="InterPro" id="IPR045046">
    <property type="entry name" value="Vps9-like"/>
</dbReference>
<dbReference type="Pfam" id="PF18151">
    <property type="entry name" value="DUF5601"/>
    <property type="match status" value="1"/>
</dbReference>
<protein>
    <recommendedName>
        <fullName evidence="2">VPS9 domain-containing protein</fullName>
    </recommendedName>
</protein>
<keyword evidence="4" id="KW-1185">Reference proteome</keyword>
<dbReference type="InterPro" id="IPR003123">
    <property type="entry name" value="VPS9"/>
</dbReference>
<comment type="caution">
    <text evidence="3">The sequence shown here is derived from an EMBL/GenBank/DDBJ whole genome shotgun (WGS) entry which is preliminary data.</text>
</comment>
<dbReference type="InterPro" id="IPR041545">
    <property type="entry name" value="DUF5601"/>
</dbReference>
<dbReference type="PROSITE" id="PS51205">
    <property type="entry name" value="VPS9"/>
    <property type="match status" value="1"/>
</dbReference>
<dbReference type="SUPFAM" id="SSF46934">
    <property type="entry name" value="UBA-like"/>
    <property type="match status" value="1"/>
</dbReference>
<dbReference type="PANTHER" id="PTHR23101:SF25">
    <property type="entry name" value="GTPASE-ACTIVATING PROTEIN AND VPS9 DOMAIN-CONTAINING PROTEIN 1"/>
    <property type="match status" value="1"/>
</dbReference>
<feature type="compositionally biased region" description="Low complexity" evidence="1">
    <location>
        <begin position="493"/>
        <end position="507"/>
    </location>
</feature>
<dbReference type="SUPFAM" id="SSF109993">
    <property type="entry name" value="VPS9 domain"/>
    <property type="match status" value="1"/>
</dbReference>
<evidence type="ECO:0000313" key="4">
    <source>
        <dbReference type="Proteomes" id="UP001479436"/>
    </source>
</evidence>
<sequence>MQKKFSSNELGQNTTDESEENPWVGCPPSPLTQKYINSYRFSQQPKNVPKKPEIPHTPAGSPFTELTTNLGNTAWRDLFHSSASSIVSNTSPKPLASPLFFSEISSVPVRLVGKKTESNFNAQDLPRHLDSGDISPEAKEMPGLYSGFSSPISPVQSEDSDTARNITPDLSSRQEPERFEYNRFLEQLRDKSASPIVRYLKSFLRDFGRKPMPVDEQVKTIHDFLDSITMKMQACELWRGVSEKEFENGTEGMEKLVMNRLYKYAFCPATTDDAEQDAALSQRIHLYRWVREEHLDIPVNAHNDSFLQFAQAELLKLNHYKAPRDKLICILNCCIIIFGLLKHLNTEASADRFLPILIFVVLKSNPPKLISNVQYISRFRNPDKLQSEAGYYLTNLMGAISFVENMDRTSLSISEEEFNRHIDQAVDRTCPNEPSPEPLIRSQSCDATINPTFEHNQHRLGPSRNSNTRRHFAGVVSRFLFHIEDEDMEEIQSKSPPTQSSPSRSLPRGGDKQSSSSLREVRDINSTLTTSNVRKRSSTVGPIYPTTPMRKSPTSNQTPSSSVDYSKALAILQDMFTNISPEICESVLHTNRGHLQPSIEALLDIYTKNMTTSNLNIND</sequence>
<feature type="compositionally biased region" description="Polar residues" evidence="1">
    <location>
        <begin position="1"/>
        <end position="15"/>
    </location>
</feature>
<dbReference type="Proteomes" id="UP001479436">
    <property type="component" value="Unassembled WGS sequence"/>
</dbReference>
<accession>A0ABR2VMU3</accession>
<dbReference type="InterPro" id="IPR037191">
    <property type="entry name" value="VPS9_dom_sf"/>
</dbReference>
<dbReference type="PANTHER" id="PTHR23101">
    <property type="entry name" value="RAB GDP/GTP EXCHANGE FACTOR"/>
    <property type="match status" value="1"/>
</dbReference>
<dbReference type="InterPro" id="IPR009060">
    <property type="entry name" value="UBA-like_sf"/>
</dbReference>
<organism evidence="3 4">
    <name type="scientific">Basidiobolus ranarum</name>
    <dbReference type="NCBI Taxonomy" id="34480"/>
    <lineage>
        <taxon>Eukaryota</taxon>
        <taxon>Fungi</taxon>
        <taxon>Fungi incertae sedis</taxon>
        <taxon>Zoopagomycota</taxon>
        <taxon>Entomophthoromycotina</taxon>
        <taxon>Basidiobolomycetes</taxon>
        <taxon>Basidiobolales</taxon>
        <taxon>Basidiobolaceae</taxon>
        <taxon>Basidiobolus</taxon>
    </lineage>
</organism>
<evidence type="ECO:0000313" key="3">
    <source>
        <dbReference type="EMBL" id="KAK9685116.1"/>
    </source>
</evidence>
<dbReference type="EMBL" id="JASJQH010009062">
    <property type="protein sequence ID" value="KAK9685116.1"/>
    <property type="molecule type" value="Genomic_DNA"/>
</dbReference>
<dbReference type="CDD" id="cd14279">
    <property type="entry name" value="CUE"/>
    <property type="match status" value="1"/>
</dbReference>
<feature type="region of interest" description="Disordered" evidence="1">
    <location>
        <begin position="489"/>
        <end position="562"/>
    </location>
</feature>
<feature type="region of interest" description="Disordered" evidence="1">
    <location>
        <begin position="42"/>
        <end position="62"/>
    </location>
</feature>
<feature type="compositionally biased region" description="Polar residues" evidence="1">
    <location>
        <begin position="552"/>
        <end position="562"/>
    </location>
</feature>
<gene>
    <name evidence="3" type="ORF">K7432_015620</name>
</gene>
<evidence type="ECO:0000259" key="2">
    <source>
        <dbReference type="PROSITE" id="PS51205"/>
    </source>
</evidence>
<name>A0ABR2VMU3_9FUNG</name>
<dbReference type="Gene3D" id="1.20.1050.80">
    <property type="entry name" value="VPS9 domain"/>
    <property type="match status" value="1"/>
</dbReference>
<feature type="region of interest" description="Disordered" evidence="1">
    <location>
        <begin position="1"/>
        <end position="29"/>
    </location>
</feature>
<reference evidence="3 4" key="1">
    <citation type="submission" date="2023-04" db="EMBL/GenBank/DDBJ databases">
        <title>Genome of Basidiobolus ranarum AG-B5.</title>
        <authorList>
            <person name="Stajich J.E."/>
            <person name="Carter-House D."/>
            <person name="Gryganskyi A."/>
        </authorList>
    </citation>
    <scope>NUCLEOTIDE SEQUENCE [LARGE SCALE GENOMIC DNA]</scope>
    <source>
        <strain evidence="3 4">AG-B5</strain>
    </source>
</reference>
<dbReference type="SMART" id="SM00167">
    <property type="entry name" value="VPS9"/>
    <property type="match status" value="1"/>
</dbReference>
<feature type="domain" description="VPS9" evidence="2">
    <location>
        <begin position="274"/>
        <end position="412"/>
    </location>
</feature>
<proteinExistence type="predicted"/>
<dbReference type="Gene3D" id="1.10.246.120">
    <property type="match status" value="1"/>
</dbReference>
<feature type="compositionally biased region" description="Polar residues" evidence="1">
    <location>
        <begin position="512"/>
        <end position="532"/>
    </location>
</feature>
<dbReference type="Pfam" id="PF02204">
    <property type="entry name" value="VPS9"/>
    <property type="match status" value="1"/>
</dbReference>
<evidence type="ECO:0000256" key="1">
    <source>
        <dbReference type="SAM" id="MobiDB-lite"/>
    </source>
</evidence>